<gene>
    <name evidence="6" type="ORF">Sangu_3252700</name>
</gene>
<dbReference type="InterPro" id="IPR044974">
    <property type="entry name" value="Disease_R_plants"/>
</dbReference>
<dbReference type="InterPro" id="IPR002182">
    <property type="entry name" value="NB-ARC"/>
</dbReference>
<reference evidence="6" key="1">
    <citation type="submission" date="2020-06" db="EMBL/GenBank/DDBJ databases">
        <authorList>
            <person name="Li T."/>
            <person name="Hu X."/>
            <person name="Zhang T."/>
            <person name="Song X."/>
            <person name="Zhang H."/>
            <person name="Dai N."/>
            <person name="Sheng W."/>
            <person name="Hou X."/>
            <person name="Wei L."/>
        </authorList>
    </citation>
    <scope>NUCLEOTIDE SEQUENCE</scope>
    <source>
        <strain evidence="6">G01</strain>
        <tissue evidence="6">Leaf</tissue>
    </source>
</reference>
<name>A0AAW2JEE4_9LAMI</name>
<organism evidence="6">
    <name type="scientific">Sesamum angustifolium</name>
    <dbReference type="NCBI Taxonomy" id="2727405"/>
    <lineage>
        <taxon>Eukaryota</taxon>
        <taxon>Viridiplantae</taxon>
        <taxon>Streptophyta</taxon>
        <taxon>Embryophyta</taxon>
        <taxon>Tracheophyta</taxon>
        <taxon>Spermatophyta</taxon>
        <taxon>Magnoliopsida</taxon>
        <taxon>eudicotyledons</taxon>
        <taxon>Gunneridae</taxon>
        <taxon>Pentapetalae</taxon>
        <taxon>asterids</taxon>
        <taxon>lamiids</taxon>
        <taxon>Lamiales</taxon>
        <taxon>Pedaliaceae</taxon>
        <taxon>Sesamum</taxon>
    </lineage>
</organism>
<keyword evidence="2" id="KW-0677">Repeat</keyword>
<dbReference type="InterPro" id="IPR032675">
    <property type="entry name" value="LRR_dom_sf"/>
</dbReference>
<dbReference type="PANTHER" id="PTHR23155">
    <property type="entry name" value="DISEASE RESISTANCE PROTEIN RP"/>
    <property type="match status" value="1"/>
</dbReference>
<feature type="domain" description="NB-ARC" evidence="4">
    <location>
        <begin position="50"/>
        <end position="102"/>
    </location>
</feature>
<dbReference type="Pfam" id="PF23598">
    <property type="entry name" value="LRR_14"/>
    <property type="match status" value="1"/>
</dbReference>
<comment type="caution">
    <text evidence="6">The sequence shown here is derived from an EMBL/GenBank/DDBJ whole genome shotgun (WGS) entry which is preliminary data.</text>
</comment>
<protein>
    <submittedName>
        <fullName evidence="6">Disease resistance RPP13-like protein 1</fullName>
    </submittedName>
</protein>
<evidence type="ECO:0000256" key="3">
    <source>
        <dbReference type="ARBA" id="ARBA00022821"/>
    </source>
</evidence>
<dbReference type="GO" id="GO:0043531">
    <property type="term" value="F:ADP binding"/>
    <property type="evidence" value="ECO:0007669"/>
    <property type="project" value="InterPro"/>
</dbReference>
<dbReference type="Pfam" id="PF00931">
    <property type="entry name" value="NB-ARC"/>
    <property type="match status" value="1"/>
</dbReference>
<dbReference type="InterPro" id="IPR027417">
    <property type="entry name" value="P-loop_NTPase"/>
</dbReference>
<sequence length="299" mass="33618">MGGIGKTTLARLVVSISMDFDIVRIIKSVVESATLCACNLSDLISLQAMLRDVLSTRKFGSKGSKIIVTTRSTKVSSIVSCSKAYKLENLSDDDCWKVIEQKRLLVQTNQNLGPISRQIAKKCKGLPLVAVTHGCVLHCKTNEEEWHSILESELWDMPQTENVFPVLMLSYVHLPAHLRRCFAYCSIFPQNHDFEVEELVLLWMAEGFIQPRNSILNFFNICNLRVLGLSSIGIAELPDSVDKLEYLRYLNLSRNPISHLPESMCRLAALQTLKLTNCPQLCDLPKDMKNLANFTASPF</sequence>
<keyword evidence="1" id="KW-0433">Leucine-rich repeat</keyword>
<evidence type="ECO:0000256" key="2">
    <source>
        <dbReference type="ARBA" id="ARBA00022737"/>
    </source>
</evidence>
<evidence type="ECO:0000313" key="6">
    <source>
        <dbReference type="EMBL" id="KAL0292597.1"/>
    </source>
</evidence>
<evidence type="ECO:0000259" key="5">
    <source>
        <dbReference type="Pfam" id="PF23598"/>
    </source>
</evidence>
<reference evidence="6" key="2">
    <citation type="journal article" date="2024" name="Plant">
        <title>Genomic evolution and insights into agronomic trait innovations of Sesamum species.</title>
        <authorList>
            <person name="Miao H."/>
            <person name="Wang L."/>
            <person name="Qu L."/>
            <person name="Liu H."/>
            <person name="Sun Y."/>
            <person name="Le M."/>
            <person name="Wang Q."/>
            <person name="Wei S."/>
            <person name="Zheng Y."/>
            <person name="Lin W."/>
            <person name="Duan Y."/>
            <person name="Cao H."/>
            <person name="Xiong S."/>
            <person name="Wang X."/>
            <person name="Wei L."/>
            <person name="Li C."/>
            <person name="Ma Q."/>
            <person name="Ju M."/>
            <person name="Zhao R."/>
            <person name="Li G."/>
            <person name="Mu C."/>
            <person name="Tian Q."/>
            <person name="Mei H."/>
            <person name="Zhang T."/>
            <person name="Gao T."/>
            <person name="Zhang H."/>
        </authorList>
    </citation>
    <scope>NUCLEOTIDE SEQUENCE</scope>
    <source>
        <strain evidence="6">G01</strain>
    </source>
</reference>
<dbReference type="InterPro" id="IPR001611">
    <property type="entry name" value="Leu-rich_rpt"/>
</dbReference>
<evidence type="ECO:0000256" key="1">
    <source>
        <dbReference type="ARBA" id="ARBA00022614"/>
    </source>
</evidence>
<dbReference type="Gene3D" id="1.10.8.430">
    <property type="entry name" value="Helical domain of apoptotic protease-activating factors"/>
    <property type="match status" value="1"/>
</dbReference>
<dbReference type="PROSITE" id="PS51450">
    <property type="entry name" value="LRR"/>
    <property type="match status" value="1"/>
</dbReference>
<dbReference type="Gene3D" id="3.80.10.10">
    <property type="entry name" value="Ribonuclease Inhibitor"/>
    <property type="match status" value="1"/>
</dbReference>
<evidence type="ECO:0000259" key="4">
    <source>
        <dbReference type="Pfam" id="PF00931"/>
    </source>
</evidence>
<dbReference type="EMBL" id="JACGWK010001160">
    <property type="protein sequence ID" value="KAL0292597.1"/>
    <property type="molecule type" value="Genomic_DNA"/>
</dbReference>
<dbReference type="SUPFAM" id="SSF52058">
    <property type="entry name" value="L domain-like"/>
    <property type="match status" value="1"/>
</dbReference>
<dbReference type="AlphaFoldDB" id="A0AAW2JEE4"/>
<dbReference type="GO" id="GO:0098542">
    <property type="term" value="P:defense response to other organism"/>
    <property type="evidence" value="ECO:0007669"/>
    <property type="project" value="TreeGrafter"/>
</dbReference>
<dbReference type="InterPro" id="IPR055414">
    <property type="entry name" value="LRR_R13L4/SHOC2-like"/>
</dbReference>
<dbReference type="PANTHER" id="PTHR23155:SF1205">
    <property type="entry name" value="DISEASE RESISTANCE PROTEIN RPM1"/>
    <property type="match status" value="1"/>
</dbReference>
<accession>A0AAW2JEE4</accession>
<keyword evidence="3" id="KW-0611">Plant defense</keyword>
<dbReference type="InterPro" id="IPR042197">
    <property type="entry name" value="Apaf_helical"/>
</dbReference>
<proteinExistence type="predicted"/>
<dbReference type="SUPFAM" id="SSF52540">
    <property type="entry name" value="P-loop containing nucleoside triphosphate hydrolases"/>
    <property type="match status" value="1"/>
</dbReference>
<feature type="domain" description="Disease resistance R13L4/SHOC-2-like LRR" evidence="5">
    <location>
        <begin position="213"/>
        <end position="292"/>
    </location>
</feature>